<feature type="transmembrane region" description="Helical" evidence="7">
    <location>
        <begin position="164"/>
        <end position="185"/>
    </location>
</feature>
<feature type="transmembrane region" description="Helical" evidence="7">
    <location>
        <begin position="105"/>
        <end position="127"/>
    </location>
</feature>
<dbReference type="Pfam" id="PF03773">
    <property type="entry name" value="ArsP_1"/>
    <property type="match status" value="1"/>
</dbReference>
<comment type="similarity">
    <text evidence="2">Belongs to the UPF0718 family.</text>
</comment>
<feature type="transmembrane region" description="Helical" evidence="7">
    <location>
        <begin position="320"/>
        <end position="341"/>
    </location>
</feature>
<organism evidence="8">
    <name type="scientific">freshwater metagenome</name>
    <dbReference type="NCBI Taxonomy" id="449393"/>
    <lineage>
        <taxon>unclassified sequences</taxon>
        <taxon>metagenomes</taxon>
        <taxon>ecological metagenomes</taxon>
    </lineage>
</organism>
<evidence type="ECO:0000256" key="7">
    <source>
        <dbReference type="SAM" id="Phobius"/>
    </source>
</evidence>
<evidence type="ECO:0000256" key="4">
    <source>
        <dbReference type="ARBA" id="ARBA00022692"/>
    </source>
</evidence>
<evidence type="ECO:0000313" key="8">
    <source>
        <dbReference type="EMBL" id="KGA18195.1"/>
    </source>
</evidence>
<dbReference type="GO" id="GO:0005886">
    <property type="term" value="C:plasma membrane"/>
    <property type="evidence" value="ECO:0007669"/>
    <property type="project" value="UniProtKB-SubCell"/>
</dbReference>
<proteinExistence type="inferred from homology"/>
<name>A0A094Q239_9ZZZZ</name>
<sequence>MTSVFSAHVTSPSHSPGIRWAIRAPIIVAAVFLSVLVRAVTGEESPFEIGRALQDGTTFALGVFIESLPFVILGILLSVVVQVWLPPRFLMRLLPRGGVMRRVVLSMLGILLPVCECGNVPLARGLVARGLSPADSMTFLLAAPILNPITILATFQVFGWDGGILIARVLAGFVIANLVGSIFSLRQRQDLLLTKKFAASCSRSHSVDSRSRTTQSFVMFAKETSAVMPALLIGSLIAGFIQVAVERKVLLALGADPILSVFTLMILAVVISMCSNADAFFILSLGSLFSPGAVIAFLVLGPMVDIKMIALMRTTYTTKTVAQLVAIVVLCVAVLGLWVNYAS</sequence>
<evidence type="ECO:0000256" key="6">
    <source>
        <dbReference type="ARBA" id="ARBA00023136"/>
    </source>
</evidence>
<reference evidence="8" key="1">
    <citation type="submission" date="2014-06" db="EMBL/GenBank/DDBJ databases">
        <title>Key roles for freshwater Actinobacteria revealed by deep metagenomic sequencing.</title>
        <authorList>
            <person name="Ghai R."/>
            <person name="Mizuno C.M."/>
            <person name="Picazo A."/>
            <person name="Camacho A."/>
            <person name="Rodriguez-Valera F."/>
        </authorList>
    </citation>
    <scope>NUCLEOTIDE SEQUENCE</scope>
</reference>
<dbReference type="EMBL" id="JNSL01000047">
    <property type="protein sequence ID" value="KGA18195.1"/>
    <property type="molecule type" value="Genomic_DNA"/>
</dbReference>
<dbReference type="PANTHER" id="PTHR34184">
    <property type="entry name" value="UPF0718 PROTEIN YCGR"/>
    <property type="match status" value="1"/>
</dbReference>
<dbReference type="AlphaFoldDB" id="A0A094Q239"/>
<accession>A0A094Q239</accession>
<dbReference type="InterPro" id="IPR052923">
    <property type="entry name" value="UPF0718"/>
</dbReference>
<comment type="subcellular location">
    <subcellularLocation>
        <location evidence="1">Cell membrane</location>
        <topology evidence="1">Multi-pass membrane protein</topology>
    </subcellularLocation>
</comment>
<keyword evidence="6 7" id="KW-0472">Membrane</keyword>
<feature type="transmembrane region" description="Helical" evidence="7">
    <location>
        <begin position="226"/>
        <end position="245"/>
    </location>
</feature>
<evidence type="ECO:0000256" key="1">
    <source>
        <dbReference type="ARBA" id="ARBA00004651"/>
    </source>
</evidence>
<dbReference type="InterPro" id="IPR005524">
    <property type="entry name" value="DUF318"/>
</dbReference>
<evidence type="ECO:0000256" key="3">
    <source>
        <dbReference type="ARBA" id="ARBA00022475"/>
    </source>
</evidence>
<keyword evidence="4 7" id="KW-0812">Transmembrane</keyword>
<keyword evidence="3" id="KW-1003">Cell membrane</keyword>
<feature type="transmembrane region" description="Helical" evidence="7">
    <location>
        <begin position="251"/>
        <end position="272"/>
    </location>
</feature>
<feature type="transmembrane region" description="Helical" evidence="7">
    <location>
        <begin position="20"/>
        <end position="40"/>
    </location>
</feature>
<keyword evidence="5 7" id="KW-1133">Transmembrane helix</keyword>
<evidence type="ECO:0000256" key="5">
    <source>
        <dbReference type="ARBA" id="ARBA00022989"/>
    </source>
</evidence>
<feature type="transmembrane region" description="Helical" evidence="7">
    <location>
        <begin position="279"/>
        <end position="300"/>
    </location>
</feature>
<feature type="transmembrane region" description="Helical" evidence="7">
    <location>
        <begin position="61"/>
        <end position="85"/>
    </location>
</feature>
<comment type="caution">
    <text evidence="8">The sequence shown here is derived from an EMBL/GenBank/DDBJ whole genome shotgun (WGS) entry which is preliminary data.</text>
</comment>
<dbReference type="PANTHER" id="PTHR34184:SF4">
    <property type="entry name" value="UPF0718 PROTEIN YCGR"/>
    <property type="match status" value="1"/>
</dbReference>
<protein>
    <submittedName>
        <fullName evidence="8">Permease</fullName>
    </submittedName>
</protein>
<evidence type="ECO:0000256" key="2">
    <source>
        <dbReference type="ARBA" id="ARBA00006386"/>
    </source>
</evidence>
<feature type="transmembrane region" description="Helical" evidence="7">
    <location>
        <begin position="139"/>
        <end position="158"/>
    </location>
</feature>
<gene>
    <name evidence="8" type="ORF">GM51_8800</name>
</gene>